<name>A0A1H6B768_9SPHI</name>
<proteinExistence type="predicted"/>
<dbReference type="GO" id="GO:0005829">
    <property type="term" value="C:cytosol"/>
    <property type="evidence" value="ECO:0007669"/>
    <property type="project" value="TreeGrafter"/>
</dbReference>
<dbReference type="InterPro" id="IPR000845">
    <property type="entry name" value="Nucleoside_phosphorylase_d"/>
</dbReference>
<dbReference type="PANTHER" id="PTHR43691">
    <property type="entry name" value="URIDINE PHOSPHORYLASE"/>
    <property type="match status" value="1"/>
</dbReference>
<dbReference type="AlphaFoldDB" id="A0A1H6B768"/>
<evidence type="ECO:0000313" key="5">
    <source>
        <dbReference type="EMBL" id="SEG56374.1"/>
    </source>
</evidence>
<dbReference type="GO" id="GO:0006152">
    <property type="term" value="P:purine nucleoside catabolic process"/>
    <property type="evidence" value="ECO:0007669"/>
    <property type="project" value="TreeGrafter"/>
</dbReference>
<comment type="catalytic activity">
    <reaction evidence="3">
        <text>uridine + phosphate = alpha-D-ribose 1-phosphate + uracil</text>
        <dbReference type="Rhea" id="RHEA:24388"/>
        <dbReference type="ChEBI" id="CHEBI:16704"/>
        <dbReference type="ChEBI" id="CHEBI:17568"/>
        <dbReference type="ChEBI" id="CHEBI:43474"/>
        <dbReference type="ChEBI" id="CHEBI:57720"/>
        <dbReference type="EC" id="2.4.2.3"/>
    </reaction>
</comment>
<keyword evidence="6" id="KW-1185">Reference proteome</keyword>
<evidence type="ECO:0000259" key="4">
    <source>
        <dbReference type="Pfam" id="PF01048"/>
    </source>
</evidence>
<dbReference type="PANTHER" id="PTHR43691:SF11">
    <property type="entry name" value="FI09636P-RELATED"/>
    <property type="match status" value="1"/>
</dbReference>
<evidence type="ECO:0000256" key="3">
    <source>
        <dbReference type="ARBA" id="ARBA00048447"/>
    </source>
</evidence>
<evidence type="ECO:0000256" key="2">
    <source>
        <dbReference type="ARBA" id="ARBA00021980"/>
    </source>
</evidence>
<dbReference type="InterPro" id="IPR035994">
    <property type="entry name" value="Nucleoside_phosphorylase_sf"/>
</dbReference>
<dbReference type="SUPFAM" id="SSF53167">
    <property type="entry name" value="Purine and uridine phosphorylases"/>
    <property type="match status" value="1"/>
</dbReference>
<dbReference type="Gene3D" id="3.40.50.1580">
    <property type="entry name" value="Nucleoside phosphorylase domain"/>
    <property type="match status" value="1"/>
</dbReference>
<reference evidence="6" key="1">
    <citation type="submission" date="2016-10" db="EMBL/GenBank/DDBJ databases">
        <authorList>
            <person name="Varghese N."/>
            <person name="Submissions S."/>
        </authorList>
    </citation>
    <scope>NUCLEOTIDE SEQUENCE [LARGE SCALE GENOMIC DNA]</scope>
    <source>
        <strain evidence="6">DSM 22361</strain>
    </source>
</reference>
<evidence type="ECO:0000256" key="1">
    <source>
        <dbReference type="ARBA" id="ARBA00011888"/>
    </source>
</evidence>
<accession>A0A1H6B768</accession>
<dbReference type="OrthoDB" id="9772602at2"/>
<dbReference type="EMBL" id="FNUT01000009">
    <property type="protein sequence ID" value="SEG56374.1"/>
    <property type="molecule type" value="Genomic_DNA"/>
</dbReference>
<gene>
    <name evidence="5" type="ORF">SAMN05421877_109205</name>
</gene>
<dbReference type="Pfam" id="PF01048">
    <property type="entry name" value="PNP_UDP_1"/>
    <property type="match status" value="1"/>
</dbReference>
<evidence type="ECO:0000313" key="6">
    <source>
        <dbReference type="Proteomes" id="UP000236731"/>
    </source>
</evidence>
<protein>
    <recommendedName>
        <fullName evidence="2">Uridine phosphorylase</fullName>
        <ecNumber evidence="1">2.4.2.3</ecNumber>
    </recommendedName>
</protein>
<dbReference type="GO" id="GO:0004850">
    <property type="term" value="F:uridine phosphorylase activity"/>
    <property type="evidence" value="ECO:0007669"/>
    <property type="project" value="UniProtKB-EC"/>
</dbReference>
<dbReference type="RefSeq" id="WP_103907104.1">
    <property type="nucleotide sequence ID" value="NZ_CP049246.1"/>
</dbReference>
<dbReference type="EC" id="2.4.2.3" evidence="1"/>
<dbReference type="CDD" id="cd00436">
    <property type="entry name" value="UP_TbUP-like"/>
    <property type="match status" value="1"/>
</dbReference>
<dbReference type="Proteomes" id="UP000236731">
    <property type="component" value="Unassembled WGS sequence"/>
</dbReference>
<organism evidence="5 6">
    <name type="scientific">Sphingobacterium lactis</name>
    <dbReference type="NCBI Taxonomy" id="797291"/>
    <lineage>
        <taxon>Bacteria</taxon>
        <taxon>Pseudomonadati</taxon>
        <taxon>Bacteroidota</taxon>
        <taxon>Sphingobacteriia</taxon>
        <taxon>Sphingobacteriales</taxon>
        <taxon>Sphingobacteriaceae</taxon>
        <taxon>Sphingobacterium</taxon>
    </lineage>
</organism>
<sequence length="284" mass="31471">MINDSELIINADGSIYHLNLLPEDIADTIIFVGDPDRVPLVSRYFDAIEVKKGKREFITHTGTIKGKRLTVISTGIGTDNIDIVLNELDALVNIDFATKTLKPEIKSLDIIRIGTSGSIQGNISMGTVLASDFAIGFDTLMQYYKKPYTEPEVQLQAAVIDHFGDLTFKPYVGRASQKLLEQFAFDLPKGITMTAPGFYGPQGRMVRSQNTYPDLIKKANSFEIFGRHLTNLEMETAGIYALANMFGHHAISINAILASRVNETFSTNPQEVVDKAIRLVLDRL</sequence>
<dbReference type="GO" id="GO:0004731">
    <property type="term" value="F:purine-nucleoside phosphorylase activity"/>
    <property type="evidence" value="ECO:0007669"/>
    <property type="project" value="TreeGrafter"/>
</dbReference>
<feature type="domain" description="Nucleoside phosphorylase" evidence="4">
    <location>
        <begin position="29"/>
        <end position="280"/>
    </location>
</feature>